<dbReference type="EMBL" id="CACVAP010000060">
    <property type="protein sequence ID" value="CAA6810603.1"/>
    <property type="molecule type" value="Genomic_DNA"/>
</dbReference>
<proteinExistence type="predicted"/>
<reference evidence="1" key="1">
    <citation type="submission" date="2020-01" db="EMBL/GenBank/DDBJ databases">
        <authorList>
            <person name="Meier V. D."/>
            <person name="Meier V D."/>
        </authorList>
    </citation>
    <scope>NUCLEOTIDE SEQUENCE</scope>
    <source>
        <strain evidence="1">HLG_WM_MAG_06</strain>
    </source>
</reference>
<organism evidence="1">
    <name type="scientific">uncultured Sulfurovum sp</name>
    <dbReference type="NCBI Taxonomy" id="269237"/>
    <lineage>
        <taxon>Bacteria</taxon>
        <taxon>Pseudomonadati</taxon>
        <taxon>Campylobacterota</taxon>
        <taxon>Epsilonproteobacteria</taxon>
        <taxon>Campylobacterales</taxon>
        <taxon>Sulfurovaceae</taxon>
        <taxon>Sulfurovum</taxon>
        <taxon>environmental samples</taxon>
    </lineage>
</organism>
<gene>
    <name evidence="1" type="ORF">HELGO_WM18187</name>
</gene>
<sequence>MGVKVTQLEESSFELYYYESAIKEVYVNGYLRLIEDSNNNTISLEYEVVKKSHEENNSKKDEKLLLKKIENSSKASWEFVYNEEGFIKSMMNHAKRTWTFHYTKEHYLSYITLNKTLEESYLKRK</sequence>
<evidence type="ECO:0000313" key="1">
    <source>
        <dbReference type="EMBL" id="CAA6810603.1"/>
    </source>
</evidence>
<dbReference type="AlphaFoldDB" id="A0A6S6T606"/>
<name>A0A6S6T606_9BACT</name>
<protein>
    <submittedName>
        <fullName evidence="1">Uncharacterized protein</fullName>
    </submittedName>
</protein>
<accession>A0A6S6T606</accession>